<proteinExistence type="predicted"/>
<evidence type="ECO:0000313" key="2">
    <source>
        <dbReference type="EMBL" id="GLZ76277.1"/>
    </source>
</evidence>
<dbReference type="AlphaFoldDB" id="A0A9W6SI64"/>
<comment type="caution">
    <text evidence="2">The sequence shown here is derived from an EMBL/GenBank/DDBJ whole genome shotgun (WGS) entry which is preliminary data.</text>
</comment>
<keyword evidence="3" id="KW-1185">Reference proteome</keyword>
<evidence type="ECO:0000256" key="1">
    <source>
        <dbReference type="SAM" id="MobiDB-lite"/>
    </source>
</evidence>
<dbReference type="Proteomes" id="UP001165079">
    <property type="component" value="Unassembled WGS sequence"/>
</dbReference>
<feature type="region of interest" description="Disordered" evidence="1">
    <location>
        <begin position="282"/>
        <end position="308"/>
    </location>
</feature>
<reference evidence="2" key="1">
    <citation type="submission" date="2023-03" db="EMBL/GenBank/DDBJ databases">
        <title>Actinorhabdospora filicis NBRC 111898.</title>
        <authorList>
            <person name="Ichikawa N."/>
            <person name="Sato H."/>
            <person name="Tonouchi N."/>
        </authorList>
    </citation>
    <scope>NUCLEOTIDE SEQUENCE</scope>
    <source>
        <strain evidence="2">NBRC 111898</strain>
    </source>
</reference>
<dbReference type="RefSeq" id="WP_285661460.1">
    <property type="nucleotide sequence ID" value="NZ_BSTX01000001.1"/>
</dbReference>
<evidence type="ECO:0000313" key="3">
    <source>
        <dbReference type="Proteomes" id="UP001165079"/>
    </source>
</evidence>
<sequence length="308" mass="31670">MRLYVPRARSGEAAARKRPEEHELALSGLMTRDGLAALQRTAGNQAVTRFVQRCGGKPGQGVEGSEEDLPVQRAVTWANGAVHEVNNLAKCVITGAAVGVTWPSLNGTQFWSEAAVRGALAKPTIKTQAAGGGGFDAEVEAIGNNTGSFDETVLAKGPWRHKAGKAAVRAVVPALAKDLAGAGDTTFRALGDPTDDHMFKANRRHEDKHATDHKAAFDATIGAWDAKLVQAKAAGTKFHGATANDATAALWAAMGGTPDEIASAFLTACVNAVVAYHGTAAGGPVGAPTGPGASSGGTVSWARYKNPS</sequence>
<protein>
    <submittedName>
        <fullName evidence="2">Uncharacterized protein</fullName>
    </submittedName>
</protein>
<organism evidence="2 3">
    <name type="scientific">Actinorhabdospora filicis</name>
    <dbReference type="NCBI Taxonomy" id="1785913"/>
    <lineage>
        <taxon>Bacteria</taxon>
        <taxon>Bacillati</taxon>
        <taxon>Actinomycetota</taxon>
        <taxon>Actinomycetes</taxon>
        <taxon>Micromonosporales</taxon>
        <taxon>Micromonosporaceae</taxon>
        <taxon>Actinorhabdospora</taxon>
    </lineage>
</organism>
<feature type="compositionally biased region" description="Low complexity" evidence="1">
    <location>
        <begin position="286"/>
        <end position="300"/>
    </location>
</feature>
<dbReference type="EMBL" id="BSTX01000001">
    <property type="protein sequence ID" value="GLZ76277.1"/>
    <property type="molecule type" value="Genomic_DNA"/>
</dbReference>
<accession>A0A9W6SI64</accession>
<gene>
    <name evidence="2" type="ORF">Afil01_10840</name>
</gene>
<name>A0A9W6SI64_9ACTN</name>